<organism evidence="3">
    <name type="scientific">Anthurium amnicola</name>
    <dbReference type="NCBI Taxonomy" id="1678845"/>
    <lineage>
        <taxon>Eukaryota</taxon>
        <taxon>Viridiplantae</taxon>
        <taxon>Streptophyta</taxon>
        <taxon>Embryophyta</taxon>
        <taxon>Tracheophyta</taxon>
        <taxon>Spermatophyta</taxon>
        <taxon>Magnoliopsida</taxon>
        <taxon>Liliopsida</taxon>
        <taxon>Araceae</taxon>
        <taxon>Pothoideae</taxon>
        <taxon>Potheae</taxon>
        <taxon>Anthurium</taxon>
    </lineage>
</organism>
<dbReference type="InterPro" id="IPR013083">
    <property type="entry name" value="Znf_RING/FYVE/PHD"/>
</dbReference>
<keyword evidence="1" id="KW-0862">Zinc</keyword>
<evidence type="ECO:0000259" key="2">
    <source>
        <dbReference type="PROSITE" id="PS50271"/>
    </source>
</evidence>
<dbReference type="Pfam" id="PF02148">
    <property type="entry name" value="zf-UBP"/>
    <property type="match status" value="1"/>
</dbReference>
<evidence type="ECO:0000313" key="4">
    <source>
        <dbReference type="EMBL" id="JAT65770.1"/>
    </source>
</evidence>
<proteinExistence type="predicted"/>
<gene>
    <name evidence="3" type="primary">HDAC6_1</name>
    <name evidence="4" type="synonym">HDAC6_2</name>
    <name evidence="3" type="ORF">g.16995</name>
    <name evidence="4" type="ORF">g.16996</name>
</gene>
<evidence type="ECO:0000313" key="3">
    <source>
        <dbReference type="EMBL" id="JAT65352.1"/>
    </source>
</evidence>
<dbReference type="Gene3D" id="3.30.40.10">
    <property type="entry name" value="Zinc/RING finger domain, C3HC4 (zinc finger)"/>
    <property type="match status" value="1"/>
</dbReference>
<dbReference type="EMBL" id="GDJX01002166">
    <property type="protein sequence ID" value="JAT65770.1"/>
    <property type="molecule type" value="Transcribed_RNA"/>
</dbReference>
<dbReference type="SMART" id="SM00290">
    <property type="entry name" value="ZnF_UBP"/>
    <property type="match status" value="1"/>
</dbReference>
<dbReference type="AlphaFoldDB" id="A0A1D1ZEH7"/>
<dbReference type="EMBL" id="GDJX01002584">
    <property type="protein sequence ID" value="JAT65352.1"/>
    <property type="molecule type" value="Transcribed_RNA"/>
</dbReference>
<keyword evidence="1" id="KW-0863">Zinc-finger</keyword>
<feature type="domain" description="UBP-type" evidence="2">
    <location>
        <begin position="58"/>
        <end position="158"/>
    </location>
</feature>
<dbReference type="InterPro" id="IPR001607">
    <property type="entry name" value="Znf_UBP"/>
</dbReference>
<dbReference type="PANTHER" id="PTHR47665:SF1">
    <property type="entry name" value="HISTONE DEACETYLASE-LIKE PROTEIN"/>
    <property type="match status" value="1"/>
</dbReference>
<keyword evidence="1" id="KW-0479">Metal-binding</keyword>
<dbReference type="GO" id="GO:0008270">
    <property type="term" value="F:zinc ion binding"/>
    <property type="evidence" value="ECO:0007669"/>
    <property type="project" value="UniProtKB-KW"/>
</dbReference>
<feature type="non-terminal residue" evidence="3">
    <location>
        <position position="1"/>
    </location>
</feature>
<name>A0A1D1ZEH7_9ARAE</name>
<accession>A0A1D1ZEH7</accession>
<protein>
    <submittedName>
        <fullName evidence="3">Histone deacetylase 6</fullName>
    </submittedName>
</protein>
<sequence>SHVLLVVYAPCQRCAGVCKGTCAEMENEASSSSAPMEGGSLEEDDFSGAGSGWVEARTTCDHLSTLSSDLSHIPAPDTSCNRCYHPAENWLCLSCKGVLCSRFVNKHMLNHHLETGHCLALSYSDLSVWCFACEAYLDAQAILQLQPVYEIAHLLKFGESPPIRFVVCEQGGLQRQ</sequence>
<dbReference type="PANTHER" id="PTHR47665">
    <property type="entry name" value="HISTONE DEACETYLASE-LIKE PROTEIN"/>
    <property type="match status" value="1"/>
</dbReference>
<dbReference type="PROSITE" id="PS50271">
    <property type="entry name" value="ZF_UBP"/>
    <property type="match status" value="1"/>
</dbReference>
<reference evidence="3" key="1">
    <citation type="submission" date="2015-07" db="EMBL/GenBank/DDBJ databases">
        <title>Transcriptome Assembly of Anthurium amnicola.</title>
        <authorList>
            <person name="Suzuki J."/>
        </authorList>
    </citation>
    <scope>NUCLEOTIDE SEQUENCE</scope>
</reference>
<dbReference type="SUPFAM" id="SSF57850">
    <property type="entry name" value="RING/U-box"/>
    <property type="match status" value="1"/>
</dbReference>
<evidence type="ECO:0000256" key="1">
    <source>
        <dbReference type="PROSITE-ProRule" id="PRU00502"/>
    </source>
</evidence>